<gene>
    <name evidence="1" type="ORF">AZF04_17975</name>
</gene>
<protein>
    <submittedName>
        <fullName evidence="1">Uncharacterized protein</fullName>
    </submittedName>
</protein>
<comment type="caution">
    <text evidence="1">The sequence shown here is derived from an EMBL/GenBank/DDBJ whole genome shotgun (WGS) entry which is preliminary data.</text>
</comment>
<keyword evidence="2" id="KW-1185">Reference proteome</keyword>
<dbReference type="AlphaFoldDB" id="A0A162EJB2"/>
<dbReference type="Gene3D" id="3.90.1720.10">
    <property type="entry name" value="endopeptidase domain like (from Nostoc punctiforme)"/>
    <property type="match status" value="1"/>
</dbReference>
<dbReference type="RefSeq" id="WP_061948091.1">
    <property type="nucleotide sequence ID" value="NZ_LTAO01000010.1"/>
</dbReference>
<name>A0A162EJB2_9BACI</name>
<dbReference type="Proteomes" id="UP000075806">
    <property type="component" value="Unassembled WGS sequence"/>
</dbReference>
<reference evidence="1" key="1">
    <citation type="submission" date="2016-02" db="EMBL/GenBank/DDBJ databases">
        <title>Genome sequence of Bacillus trypoxylicola KCTC 13244(T).</title>
        <authorList>
            <person name="Jeong H."/>
            <person name="Park S.-H."/>
            <person name="Choi S.-K."/>
        </authorList>
    </citation>
    <scope>NUCLEOTIDE SEQUENCE [LARGE SCALE GENOMIC DNA]</scope>
    <source>
        <strain evidence="1">KCTC 13244</strain>
    </source>
</reference>
<organism evidence="1 2">
    <name type="scientific">Alkalihalobacillus trypoxylicola</name>
    <dbReference type="NCBI Taxonomy" id="519424"/>
    <lineage>
        <taxon>Bacteria</taxon>
        <taxon>Bacillati</taxon>
        <taxon>Bacillota</taxon>
        <taxon>Bacilli</taxon>
        <taxon>Bacillales</taxon>
        <taxon>Bacillaceae</taxon>
        <taxon>Alkalihalobacillus</taxon>
    </lineage>
</organism>
<dbReference type="SUPFAM" id="SSF54001">
    <property type="entry name" value="Cysteine proteinases"/>
    <property type="match status" value="1"/>
</dbReference>
<dbReference type="InterPro" id="IPR038765">
    <property type="entry name" value="Papain-like_cys_pep_sf"/>
</dbReference>
<evidence type="ECO:0000313" key="2">
    <source>
        <dbReference type="Proteomes" id="UP000075806"/>
    </source>
</evidence>
<accession>A0A162EJB2</accession>
<evidence type="ECO:0000313" key="1">
    <source>
        <dbReference type="EMBL" id="KYG33045.1"/>
    </source>
</evidence>
<sequence length="190" mass="22579">MSKRYIYILLSDTGTLFAKLIRFYTRKPLNHVSISFDKELNEVYSFGRKRPHNPFLGGFVNEDMNSFIFQRANCEVYRCEISEEDYLNMKRKVMEIALEQEKYKYNILGMVALMLRLDYDRKYAFFCSQFVATVLKECQVPIVSKSPNLMQPYHFSTSHYLEKVYAGKVGYYPELEKLEPYSIYLKSNHL</sequence>
<proteinExistence type="predicted"/>
<dbReference type="OrthoDB" id="1645744at2"/>
<dbReference type="EMBL" id="LTAO01000010">
    <property type="protein sequence ID" value="KYG33045.1"/>
    <property type="molecule type" value="Genomic_DNA"/>
</dbReference>